<comment type="caution">
    <text evidence="1">The sequence shown here is derived from an EMBL/GenBank/DDBJ whole genome shotgun (WGS) entry which is preliminary data.</text>
</comment>
<dbReference type="RefSeq" id="WP_382203081.1">
    <property type="nucleotide sequence ID" value="NZ_JBHTBZ010000062.1"/>
</dbReference>
<reference evidence="2" key="1">
    <citation type="journal article" date="2019" name="Int. J. Syst. Evol. Microbiol.">
        <title>The Global Catalogue of Microorganisms (GCM) 10K type strain sequencing project: providing services to taxonomists for standard genome sequencing and annotation.</title>
        <authorList>
            <consortium name="The Broad Institute Genomics Platform"/>
            <consortium name="The Broad Institute Genome Sequencing Center for Infectious Disease"/>
            <person name="Wu L."/>
            <person name="Ma J."/>
        </authorList>
    </citation>
    <scope>NUCLEOTIDE SEQUENCE [LARGE SCALE GENOMIC DNA]</scope>
    <source>
        <strain evidence="2">CCUG 53903</strain>
    </source>
</reference>
<accession>A0ABW2SFI0</accession>
<dbReference type="EMBL" id="JBHTBZ010000062">
    <property type="protein sequence ID" value="MFC7462289.1"/>
    <property type="molecule type" value="Genomic_DNA"/>
</dbReference>
<evidence type="ECO:0000313" key="2">
    <source>
        <dbReference type="Proteomes" id="UP001596457"/>
    </source>
</evidence>
<gene>
    <name evidence="1" type="ORF">ACFQU0_17825</name>
</gene>
<organism evidence="1 2">
    <name type="scientific">Hydrogenophaga defluvii</name>
    <dbReference type="NCBI Taxonomy" id="249410"/>
    <lineage>
        <taxon>Bacteria</taxon>
        <taxon>Pseudomonadati</taxon>
        <taxon>Pseudomonadota</taxon>
        <taxon>Betaproteobacteria</taxon>
        <taxon>Burkholderiales</taxon>
        <taxon>Comamonadaceae</taxon>
        <taxon>Hydrogenophaga</taxon>
    </lineage>
</organism>
<dbReference type="Proteomes" id="UP001596457">
    <property type="component" value="Unassembled WGS sequence"/>
</dbReference>
<sequence length="88" mass="9636">MSDPYEKFADLFMTTLAGQMTGLSREQFVSVCRERYPDPADFERTIAMVTAQAQVQVDKAMSELRPGESVGVAYSLDENGGRVQGGPV</sequence>
<protein>
    <submittedName>
        <fullName evidence="1">Uncharacterized protein</fullName>
    </submittedName>
</protein>
<name>A0ABW2SFI0_9BURK</name>
<keyword evidence="2" id="KW-1185">Reference proteome</keyword>
<evidence type="ECO:0000313" key="1">
    <source>
        <dbReference type="EMBL" id="MFC7462289.1"/>
    </source>
</evidence>
<proteinExistence type="predicted"/>